<comment type="pathway">
    <text evidence="1 10">Amino-acid biosynthesis; L-histidine biosynthesis; L-histidine from 5-phospho-alpha-D-ribose 1-diphosphate: step 6/9.</text>
</comment>
<comment type="caution">
    <text evidence="11">The sequence shown here is derived from an EMBL/GenBank/DDBJ whole genome shotgun (WGS) entry which is preliminary data.</text>
</comment>
<dbReference type="InterPro" id="IPR020566">
    <property type="entry name" value="His_synth_bifunc_HisB"/>
</dbReference>
<comment type="catalytic activity">
    <reaction evidence="10">
        <text>D-erythro-1-(imidazol-4-yl)glycerol 3-phosphate = 3-(imidazol-4-yl)-2-oxopropyl phosphate + H2O</text>
        <dbReference type="Rhea" id="RHEA:11040"/>
        <dbReference type="ChEBI" id="CHEBI:15377"/>
        <dbReference type="ChEBI" id="CHEBI:57766"/>
        <dbReference type="ChEBI" id="CHEBI:58278"/>
        <dbReference type="EC" id="4.2.1.19"/>
    </reaction>
</comment>
<dbReference type="Gene3D" id="3.30.230.40">
    <property type="entry name" value="Imidazole glycerol phosphate dehydratase, domain 1"/>
    <property type="match status" value="2"/>
</dbReference>
<dbReference type="NCBIfam" id="NF002111">
    <property type="entry name" value="PRK00951.2-1"/>
    <property type="match status" value="1"/>
</dbReference>
<feature type="binding site" evidence="10">
    <location>
        <position position="8"/>
    </location>
    <ligand>
        <name>Mg(2+)</name>
        <dbReference type="ChEBI" id="CHEBI:18420"/>
    </ligand>
</feature>
<dbReference type="NCBIfam" id="TIGR01662">
    <property type="entry name" value="HAD-SF-IIIA"/>
    <property type="match status" value="1"/>
</dbReference>
<feature type="binding site" evidence="10">
    <location>
        <position position="129"/>
    </location>
    <ligand>
        <name>Mg(2+)</name>
        <dbReference type="ChEBI" id="CHEBI:18420"/>
    </ligand>
</feature>
<evidence type="ECO:0000313" key="11">
    <source>
        <dbReference type="EMBL" id="GGM99819.1"/>
    </source>
</evidence>
<dbReference type="EMBL" id="BMLI01000002">
    <property type="protein sequence ID" value="GGM99819.1"/>
    <property type="molecule type" value="Genomic_DNA"/>
</dbReference>
<keyword evidence="7 10" id="KW-0368">Histidine biosynthesis</keyword>
<dbReference type="NCBIfam" id="NF002114">
    <property type="entry name" value="PRK00951.2-4"/>
    <property type="match status" value="1"/>
</dbReference>
<dbReference type="EC" id="4.2.1.19" evidence="10"/>
<dbReference type="SUPFAM" id="SSF54211">
    <property type="entry name" value="Ribosomal protein S5 domain 2-like"/>
    <property type="match status" value="2"/>
</dbReference>
<keyword evidence="5 10" id="KW-0378">Hydrolase</keyword>
<keyword evidence="3 10" id="KW-0028">Amino-acid biosynthesis</keyword>
<dbReference type="RefSeq" id="WP_019940330.1">
    <property type="nucleotide sequence ID" value="NZ_BMLI01000002.1"/>
</dbReference>
<proteinExistence type="inferred from homology"/>
<dbReference type="InterPro" id="IPR020568">
    <property type="entry name" value="Ribosomal_Su5_D2-typ_SF"/>
</dbReference>
<dbReference type="NCBIfam" id="TIGR01656">
    <property type="entry name" value="Histidinol-ppas"/>
    <property type="match status" value="1"/>
</dbReference>
<dbReference type="InterPro" id="IPR005954">
    <property type="entry name" value="HisB_N"/>
</dbReference>
<organism evidence="11 12">
    <name type="scientific">Dyadobacter beijingensis</name>
    <dbReference type="NCBI Taxonomy" id="365489"/>
    <lineage>
        <taxon>Bacteria</taxon>
        <taxon>Pseudomonadati</taxon>
        <taxon>Bacteroidota</taxon>
        <taxon>Cytophagia</taxon>
        <taxon>Cytophagales</taxon>
        <taxon>Spirosomataceae</taxon>
        <taxon>Dyadobacter</taxon>
    </lineage>
</organism>
<keyword evidence="2 10" id="KW-0963">Cytoplasm</keyword>
<dbReference type="HAMAP" id="MF_00076">
    <property type="entry name" value="HisB"/>
    <property type="match status" value="1"/>
</dbReference>
<comment type="similarity">
    <text evidence="10">In the C-terminal section; belongs to the imidazoleglycerol-phosphate dehydratase family.</text>
</comment>
<comment type="catalytic activity">
    <reaction evidence="10">
        <text>L-histidinol phosphate + H2O = L-histidinol + phosphate</text>
        <dbReference type="Rhea" id="RHEA:14465"/>
        <dbReference type="ChEBI" id="CHEBI:15377"/>
        <dbReference type="ChEBI" id="CHEBI:43474"/>
        <dbReference type="ChEBI" id="CHEBI:57699"/>
        <dbReference type="ChEBI" id="CHEBI:57980"/>
        <dbReference type="EC" id="3.1.3.15"/>
    </reaction>
</comment>
<dbReference type="InterPro" id="IPR006543">
    <property type="entry name" value="Histidinol-phos"/>
</dbReference>
<dbReference type="InterPro" id="IPR038494">
    <property type="entry name" value="IGPD_sf"/>
</dbReference>
<evidence type="ECO:0000256" key="8">
    <source>
        <dbReference type="ARBA" id="ARBA00023239"/>
    </source>
</evidence>
<dbReference type="HAMAP" id="MF_01022">
    <property type="entry name" value="Bifunc_HisB"/>
    <property type="match status" value="1"/>
</dbReference>
<dbReference type="Gene3D" id="3.40.50.1000">
    <property type="entry name" value="HAD superfamily/HAD-like"/>
    <property type="match status" value="1"/>
</dbReference>
<dbReference type="PROSITE" id="PS00954">
    <property type="entry name" value="IGP_DEHYDRATASE_1"/>
    <property type="match status" value="1"/>
</dbReference>
<dbReference type="InterPro" id="IPR036412">
    <property type="entry name" value="HAD-like_sf"/>
</dbReference>
<keyword evidence="9 10" id="KW-0511">Multifunctional enzyme</keyword>
<dbReference type="SUPFAM" id="SSF56784">
    <property type="entry name" value="HAD-like"/>
    <property type="match status" value="1"/>
</dbReference>
<evidence type="ECO:0000313" key="12">
    <source>
        <dbReference type="Proteomes" id="UP000632339"/>
    </source>
</evidence>
<keyword evidence="8 10" id="KW-0456">Lyase</keyword>
<feature type="active site" description="Nucleophile" evidence="10">
    <location>
        <position position="8"/>
    </location>
</feature>
<evidence type="ECO:0000256" key="2">
    <source>
        <dbReference type="ARBA" id="ARBA00022490"/>
    </source>
</evidence>
<gene>
    <name evidence="10 11" type="primary">hisB</name>
    <name evidence="11" type="ORF">GCM10010967_37300</name>
</gene>
<comment type="caution">
    <text evidence="10">Lacks conserved residue(s) required for the propagation of feature annotation.</text>
</comment>
<comment type="pathway">
    <text evidence="10">Amino-acid biosynthesis; L-histidine biosynthesis; L-histidine from 5-phospho-alpha-D-ribose 1-diphosphate: step 8/9.</text>
</comment>
<dbReference type="PROSITE" id="PS00955">
    <property type="entry name" value="IGP_DEHYDRATASE_2"/>
    <property type="match status" value="1"/>
</dbReference>
<comment type="subcellular location">
    <subcellularLocation>
        <location evidence="10">Cytoplasm</location>
    </subcellularLocation>
</comment>
<dbReference type="CDD" id="cd07914">
    <property type="entry name" value="IGPD"/>
    <property type="match status" value="1"/>
</dbReference>
<comment type="cofactor">
    <cofactor evidence="10">
        <name>Mg(2+)</name>
        <dbReference type="ChEBI" id="CHEBI:18420"/>
    </cofactor>
</comment>
<name>A0ABQ2I553_9BACT</name>
<evidence type="ECO:0000256" key="6">
    <source>
        <dbReference type="ARBA" id="ARBA00022842"/>
    </source>
</evidence>
<protein>
    <recommendedName>
        <fullName evidence="10">Histidine biosynthesis bifunctional protein HisB</fullName>
    </recommendedName>
    <domain>
        <recommendedName>
            <fullName evidence="10">Histidinol-phosphatase</fullName>
            <ecNumber evidence="10">3.1.3.15</ecNumber>
        </recommendedName>
    </domain>
    <domain>
        <recommendedName>
            <fullName evidence="10">Imidazoleglycerol-phosphate dehydratase</fullName>
            <shortName evidence="10">IGPD</shortName>
            <ecNumber evidence="10">4.2.1.19</ecNumber>
        </recommendedName>
    </domain>
</protein>
<evidence type="ECO:0000256" key="9">
    <source>
        <dbReference type="ARBA" id="ARBA00023268"/>
    </source>
</evidence>
<dbReference type="PANTHER" id="PTHR23133:SF2">
    <property type="entry name" value="IMIDAZOLEGLYCEROL-PHOSPHATE DEHYDRATASE"/>
    <property type="match status" value="1"/>
</dbReference>
<evidence type="ECO:0000256" key="4">
    <source>
        <dbReference type="ARBA" id="ARBA00022723"/>
    </source>
</evidence>
<dbReference type="InterPro" id="IPR020565">
    <property type="entry name" value="ImidazoleglycerP_deHydtase_CS"/>
</dbReference>
<dbReference type="Pfam" id="PF00475">
    <property type="entry name" value="IGPD"/>
    <property type="match status" value="1"/>
</dbReference>
<dbReference type="InterPro" id="IPR000807">
    <property type="entry name" value="ImidazoleglycerolP_deHydtase"/>
</dbReference>
<dbReference type="InterPro" id="IPR023214">
    <property type="entry name" value="HAD_sf"/>
</dbReference>
<dbReference type="InterPro" id="IPR006549">
    <property type="entry name" value="HAD-SF_hydro_IIIA"/>
</dbReference>
<comment type="similarity">
    <text evidence="10">In the N-terminal section; belongs to the histidinol-phosphatase family.</text>
</comment>
<dbReference type="Proteomes" id="UP000632339">
    <property type="component" value="Unassembled WGS sequence"/>
</dbReference>
<feature type="active site" description="Proton donor" evidence="10">
    <location>
        <position position="10"/>
    </location>
</feature>
<dbReference type="PANTHER" id="PTHR23133">
    <property type="entry name" value="IMIDAZOLEGLYCEROL-PHOSPHATE DEHYDRATASE HIS7"/>
    <property type="match status" value="1"/>
</dbReference>
<dbReference type="EC" id="3.1.3.15" evidence="10"/>
<evidence type="ECO:0000256" key="3">
    <source>
        <dbReference type="ARBA" id="ARBA00022605"/>
    </source>
</evidence>
<sequence>MKKVLFIDRDGTIIVEPPTDFQVDSLEKLEFLPKAISALRKIADETDYELVMVTNQDGLGTASFPEDTFWPAQNKMVKTLEGEDVRFANVHIDRSFPEDNLPTRKPGIGMLTAYFSDEYDLANSYVIGDRLTDVQLAVNLGAKAILFRSDLPEEGLSDEHHATTALVSSDWDAIYEHLKLPSRKAAVERNTKETQIKVELNLDGSGRSDIHTGLGFFDHMLDQLARHSGADLSIHVEGDLHIDEHHTIEDTALALGEAYRQAIGDKRGISRYGFLLPMDEALAQVAIDFSGRPWIVWDATFKREKIGEMPTEMFFHFFKSFSDTSLSNLNIKVEGDNEHHKIESIFKAFAKAIKMAVKRDLKALDFMPSTKGVL</sequence>
<evidence type="ECO:0000256" key="5">
    <source>
        <dbReference type="ARBA" id="ARBA00022801"/>
    </source>
</evidence>
<evidence type="ECO:0000256" key="1">
    <source>
        <dbReference type="ARBA" id="ARBA00005047"/>
    </source>
</evidence>
<evidence type="ECO:0000256" key="10">
    <source>
        <dbReference type="HAMAP-Rule" id="MF_01022"/>
    </source>
</evidence>
<accession>A0ABQ2I553</accession>
<dbReference type="Pfam" id="PF13242">
    <property type="entry name" value="Hydrolase_like"/>
    <property type="match status" value="1"/>
</dbReference>
<keyword evidence="4 10" id="KW-0479">Metal-binding</keyword>
<feature type="region of interest" description="Imidazoleglycerol-phosphate dehydratase" evidence="10">
    <location>
        <begin position="183"/>
        <end position="374"/>
    </location>
</feature>
<evidence type="ECO:0000256" key="7">
    <source>
        <dbReference type="ARBA" id="ARBA00023102"/>
    </source>
</evidence>
<dbReference type="NCBIfam" id="NF003937">
    <property type="entry name" value="PRK05446.1"/>
    <property type="match status" value="1"/>
</dbReference>
<reference evidence="12" key="1">
    <citation type="journal article" date="2019" name="Int. J. Syst. Evol. Microbiol.">
        <title>The Global Catalogue of Microorganisms (GCM) 10K type strain sequencing project: providing services to taxonomists for standard genome sequencing and annotation.</title>
        <authorList>
            <consortium name="The Broad Institute Genomics Platform"/>
            <consortium name="The Broad Institute Genome Sequencing Center for Infectious Disease"/>
            <person name="Wu L."/>
            <person name="Ma J."/>
        </authorList>
    </citation>
    <scope>NUCLEOTIDE SEQUENCE [LARGE SCALE GENOMIC DNA]</scope>
    <source>
        <strain evidence="12">CGMCC 1.6375</strain>
    </source>
</reference>
<feature type="region of interest" description="Histidinol-phosphatase" evidence="10">
    <location>
        <begin position="1"/>
        <end position="182"/>
    </location>
</feature>
<keyword evidence="6 10" id="KW-0460">Magnesium</keyword>
<feature type="binding site" evidence="10">
    <location>
        <position position="10"/>
    </location>
    <ligand>
        <name>Mg(2+)</name>
        <dbReference type="ChEBI" id="CHEBI:18420"/>
    </ligand>
</feature>
<dbReference type="NCBIfam" id="TIGR01261">
    <property type="entry name" value="hisB_Nterm"/>
    <property type="match status" value="1"/>
</dbReference>
<keyword evidence="12" id="KW-1185">Reference proteome</keyword>